<dbReference type="EMBL" id="AMWN01000011">
    <property type="protein sequence ID" value="EXJ78717.1"/>
    <property type="molecule type" value="Genomic_DNA"/>
</dbReference>
<dbReference type="AlphaFoldDB" id="W9XE21"/>
<dbReference type="eggNOG" id="KOG0192">
    <property type="taxonomic scope" value="Eukaryota"/>
</dbReference>
<keyword evidence="3" id="KW-0808">Transferase</keyword>
<dbReference type="RefSeq" id="XP_007728165.1">
    <property type="nucleotide sequence ID" value="XM_007729975.1"/>
</dbReference>
<dbReference type="PROSITE" id="PS00108">
    <property type="entry name" value="PROTEIN_KINASE_ST"/>
    <property type="match status" value="1"/>
</dbReference>
<dbReference type="Proteomes" id="UP000019484">
    <property type="component" value="Unassembled WGS sequence"/>
</dbReference>
<accession>W9XE21</accession>
<dbReference type="GO" id="GO:0005524">
    <property type="term" value="F:ATP binding"/>
    <property type="evidence" value="ECO:0007669"/>
    <property type="project" value="InterPro"/>
</dbReference>
<feature type="region of interest" description="Disordered" evidence="1">
    <location>
        <begin position="1"/>
        <end position="31"/>
    </location>
</feature>
<protein>
    <submittedName>
        <fullName evidence="3">Serine/threonine protein kinase</fullName>
    </submittedName>
</protein>
<gene>
    <name evidence="3" type="ORF">A1O1_09119</name>
</gene>
<dbReference type="PROSITE" id="PS50011">
    <property type="entry name" value="PROTEIN_KINASE_DOM"/>
    <property type="match status" value="1"/>
</dbReference>
<dbReference type="InterPro" id="IPR011009">
    <property type="entry name" value="Kinase-like_dom_sf"/>
</dbReference>
<dbReference type="SMART" id="SM00220">
    <property type="entry name" value="S_TKc"/>
    <property type="match status" value="1"/>
</dbReference>
<dbReference type="OrthoDB" id="4161764at2759"/>
<feature type="domain" description="Protein kinase" evidence="2">
    <location>
        <begin position="68"/>
        <end position="468"/>
    </location>
</feature>
<evidence type="ECO:0000259" key="2">
    <source>
        <dbReference type="PROSITE" id="PS50011"/>
    </source>
</evidence>
<evidence type="ECO:0000256" key="1">
    <source>
        <dbReference type="SAM" id="MobiDB-lite"/>
    </source>
</evidence>
<dbReference type="GO" id="GO:0004674">
    <property type="term" value="F:protein serine/threonine kinase activity"/>
    <property type="evidence" value="ECO:0007669"/>
    <property type="project" value="UniProtKB-KW"/>
</dbReference>
<keyword evidence="3" id="KW-0723">Serine/threonine-protein kinase</keyword>
<reference evidence="3 4" key="1">
    <citation type="submission" date="2013-03" db="EMBL/GenBank/DDBJ databases">
        <title>The Genome Sequence of Capronia coronata CBS 617.96.</title>
        <authorList>
            <consortium name="The Broad Institute Genomics Platform"/>
            <person name="Cuomo C."/>
            <person name="de Hoog S."/>
            <person name="Gorbushina A."/>
            <person name="Walker B."/>
            <person name="Young S.K."/>
            <person name="Zeng Q."/>
            <person name="Gargeya S."/>
            <person name="Fitzgerald M."/>
            <person name="Haas B."/>
            <person name="Abouelleil A."/>
            <person name="Allen A.W."/>
            <person name="Alvarado L."/>
            <person name="Arachchi H.M."/>
            <person name="Berlin A.M."/>
            <person name="Chapman S.B."/>
            <person name="Gainer-Dewar J."/>
            <person name="Goldberg J."/>
            <person name="Griggs A."/>
            <person name="Gujja S."/>
            <person name="Hansen M."/>
            <person name="Howarth C."/>
            <person name="Imamovic A."/>
            <person name="Ireland A."/>
            <person name="Larimer J."/>
            <person name="McCowan C."/>
            <person name="Murphy C."/>
            <person name="Pearson M."/>
            <person name="Poon T.W."/>
            <person name="Priest M."/>
            <person name="Roberts A."/>
            <person name="Saif S."/>
            <person name="Shea T."/>
            <person name="Sisk P."/>
            <person name="Sykes S."/>
            <person name="Wortman J."/>
            <person name="Nusbaum C."/>
            <person name="Birren B."/>
        </authorList>
    </citation>
    <scope>NUCLEOTIDE SEQUENCE [LARGE SCALE GENOMIC DNA]</scope>
    <source>
        <strain evidence="3 4">CBS 617.96</strain>
    </source>
</reference>
<proteinExistence type="predicted"/>
<dbReference type="HOGENOM" id="CLU_583930_0_0_1"/>
<dbReference type="InterPro" id="IPR000719">
    <property type="entry name" value="Prot_kinase_dom"/>
</dbReference>
<dbReference type="InterPro" id="IPR008271">
    <property type="entry name" value="Ser/Thr_kinase_AS"/>
</dbReference>
<evidence type="ECO:0000313" key="4">
    <source>
        <dbReference type="Proteomes" id="UP000019484"/>
    </source>
</evidence>
<comment type="caution">
    <text evidence="3">The sequence shown here is derived from an EMBL/GenBank/DDBJ whole genome shotgun (WGS) entry which is preliminary data.</text>
</comment>
<name>W9XE21_9EURO</name>
<keyword evidence="4" id="KW-1185">Reference proteome</keyword>
<organism evidence="3 4">
    <name type="scientific">Capronia coronata CBS 617.96</name>
    <dbReference type="NCBI Taxonomy" id="1182541"/>
    <lineage>
        <taxon>Eukaryota</taxon>
        <taxon>Fungi</taxon>
        <taxon>Dikarya</taxon>
        <taxon>Ascomycota</taxon>
        <taxon>Pezizomycotina</taxon>
        <taxon>Eurotiomycetes</taxon>
        <taxon>Chaetothyriomycetidae</taxon>
        <taxon>Chaetothyriales</taxon>
        <taxon>Herpotrichiellaceae</taxon>
        <taxon>Capronia</taxon>
    </lineage>
</organism>
<feature type="compositionally biased region" description="Low complexity" evidence="1">
    <location>
        <begin position="9"/>
        <end position="26"/>
    </location>
</feature>
<dbReference type="Pfam" id="PF00069">
    <property type="entry name" value="Pkinase"/>
    <property type="match status" value="1"/>
</dbReference>
<dbReference type="SUPFAM" id="SSF56112">
    <property type="entry name" value="Protein kinase-like (PK-like)"/>
    <property type="match status" value="1"/>
</dbReference>
<sequence>MSSSFSGRPDTSVPASSSPTAPSNDPLSDSQDAAPFVPNIFDLVYLARRAEISVTRPAMQLFLGAQAIDQSTYLGHGASFEVFYKRVPKSGGINYETKGMGLTISTRQGQYDERVLVYKTAKIAFNEMGEPLAKDRRAMDSVLMELYALIHPPLYEHRNIVTLLALGWGSNPYNPSYRLPVIVTEHADHGNLAALQAKEILPSETKRNLSLDIGRGLEVLHRCGIIHGDVKSENILIFSDPQKKYVAKLGDFGFSIVGLASTEPVRIGGTTPWRAPETIAAIPRHLLAQTDVYSFGLTVWRIAMDGMSPFHVICGDSGGGTSLTDEIERLKREDLLTAKADLGEWYPGWVLSAMEKLAGGSVPDMMKVVQMLQQVQTTLAGGGMKMLQAIDFIKYIYWLLHQHGMSNTPLHGQIKQGLITAALSDPFYGKVAEVLKRCVLRNPVDRDLAGAMSLLNRSDDIQQDAEYV</sequence>
<evidence type="ECO:0000313" key="3">
    <source>
        <dbReference type="EMBL" id="EXJ78717.1"/>
    </source>
</evidence>
<keyword evidence="3" id="KW-0418">Kinase</keyword>
<dbReference type="STRING" id="1182541.W9XE21"/>
<dbReference type="InterPro" id="IPR051681">
    <property type="entry name" value="Ser/Thr_Kinases-Pseudokinases"/>
</dbReference>
<dbReference type="PANTHER" id="PTHR44329">
    <property type="entry name" value="SERINE/THREONINE-PROTEIN KINASE TNNI3K-RELATED"/>
    <property type="match status" value="1"/>
</dbReference>
<dbReference type="GeneID" id="19163964"/>
<dbReference type="Gene3D" id="1.10.510.10">
    <property type="entry name" value="Transferase(Phosphotransferase) domain 1"/>
    <property type="match status" value="1"/>
</dbReference>